<dbReference type="Pfam" id="PF23400">
    <property type="entry name" value="CARF_Card1"/>
    <property type="match status" value="1"/>
</dbReference>
<protein>
    <submittedName>
        <fullName evidence="3">TIGR02710 family CRISPR-associated protein</fullName>
    </submittedName>
</protein>
<dbReference type="InterPro" id="IPR014082">
    <property type="entry name" value="CRISPR-assoc_prot_Cas02710"/>
</dbReference>
<dbReference type="EMBL" id="NOZQ01000211">
    <property type="protein sequence ID" value="OYD13899.1"/>
    <property type="molecule type" value="Genomic_DNA"/>
</dbReference>
<name>A0A235BPH2_UNCW3</name>
<dbReference type="Proteomes" id="UP000215215">
    <property type="component" value="Unassembled WGS sequence"/>
</dbReference>
<dbReference type="Pfam" id="PF22205">
    <property type="entry name" value="Csm6_6H"/>
    <property type="match status" value="1"/>
</dbReference>
<dbReference type="NCBIfam" id="TIGR02710">
    <property type="entry name" value="TIGR02710 family CRISPR-associated CARF protein"/>
    <property type="match status" value="1"/>
</dbReference>
<feature type="domain" description="Card1 CARF" evidence="2">
    <location>
        <begin position="25"/>
        <end position="132"/>
    </location>
</feature>
<evidence type="ECO:0000259" key="1">
    <source>
        <dbReference type="Pfam" id="PF22205"/>
    </source>
</evidence>
<proteinExistence type="predicted"/>
<organism evidence="3 4">
    <name type="scientific">candidate division WOR-3 bacterium JGI_Cruoil_03_44_89</name>
    <dbReference type="NCBI Taxonomy" id="1973748"/>
    <lineage>
        <taxon>Bacteria</taxon>
        <taxon>Bacteria division WOR-3</taxon>
    </lineage>
</organism>
<dbReference type="Gene3D" id="3.40.50.10770">
    <property type="entry name" value="Hypothetical protein VC1899 like domain (Restriction endonuclease-like)"/>
    <property type="match status" value="1"/>
</dbReference>
<dbReference type="SUPFAM" id="SSF52980">
    <property type="entry name" value="Restriction endonuclease-like"/>
    <property type="match status" value="1"/>
</dbReference>
<dbReference type="InterPro" id="IPR011335">
    <property type="entry name" value="Restrct_endonuc-II-like"/>
</dbReference>
<feature type="domain" description="Csm6 6H" evidence="1">
    <location>
        <begin position="151"/>
        <end position="215"/>
    </location>
</feature>
<gene>
    <name evidence="3" type="ORF">CH333_09585</name>
</gene>
<evidence type="ECO:0000313" key="3">
    <source>
        <dbReference type="EMBL" id="OYD13899.1"/>
    </source>
</evidence>
<dbReference type="Pfam" id="PF09670">
    <property type="entry name" value="Cas_Cas02710"/>
    <property type="match status" value="1"/>
</dbReference>
<dbReference type="InterPro" id="IPR056339">
    <property type="entry name" value="CARF_Card1"/>
</dbReference>
<reference evidence="3 4" key="1">
    <citation type="submission" date="2017-07" db="EMBL/GenBank/DDBJ databases">
        <title>Recovery of genomes from metagenomes via a dereplication, aggregation, and scoring strategy.</title>
        <authorList>
            <person name="Sieber C.M."/>
            <person name="Probst A.J."/>
            <person name="Sharrar A."/>
            <person name="Thomas B.C."/>
            <person name="Hess M."/>
            <person name="Tringe S.G."/>
            <person name="Banfield J.F."/>
        </authorList>
    </citation>
    <scope>NUCLEOTIDE SEQUENCE [LARGE SCALE GENOMIC DNA]</scope>
    <source>
        <strain evidence="3">JGI_Cruoil_03_44_89</strain>
    </source>
</reference>
<accession>A0A235BPH2</accession>
<dbReference type="InterPro" id="IPR054008">
    <property type="entry name" value="Csm6_6H"/>
</dbReference>
<comment type="caution">
    <text evidence="3">The sequence shown here is derived from an EMBL/GenBank/DDBJ whole genome shotgun (WGS) entry which is preliminary data.</text>
</comment>
<sequence>MAKTMLIAVGTGPTVAHGICFSIRQQNPENIVFLVTQESKEKTMPIITQNKILEGKKYSEIVLSDPNDVERVVEELEEVVKSLKYKPEDIVIDYTSGTKAMSAGVTIAGIKSKIGSLVYVSGKRNNRGVVISGNERLISLEPNRINADELFERAVELFNNFQYDACIKIIDEAKSLLVDKEFQRKLSTLMSLAEVYSCWDKFDLKRAFEKLDSLTGNEFLPVWGVKSQIEENKSTLYLEKSNDYCKERLADLIENAKRRGLEKKFDDAVARLYRTIEYIAQYKVNKRGLYKSNEKGVPQPDNLDIDRLPPALKSKYEQCRDSKNNKVKLSLYSTYELLRGLNEPIGTGFVEEMNRKGSKLKKLLEIRNNSILAHGFKSVNESEFDEMLNITQKLGKSVIQDLDYFIEKVNFPTIKL</sequence>
<evidence type="ECO:0000259" key="2">
    <source>
        <dbReference type="Pfam" id="PF23400"/>
    </source>
</evidence>
<dbReference type="AlphaFoldDB" id="A0A235BPH2"/>
<evidence type="ECO:0000313" key="4">
    <source>
        <dbReference type="Proteomes" id="UP000215215"/>
    </source>
</evidence>